<dbReference type="AlphaFoldDB" id="A0A0C1M6S9"/>
<dbReference type="OrthoDB" id="2324726at2"/>
<dbReference type="PATRIC" id="fig|1614.7.peg.627"/>
<evidence type="ECO:0000313" key="1">
    <source>
        <dbReference type="EMBL" id="KID41989.1"/>
    </source>
</evidence>
<accession>A0A0C1M6S9</accession>
<evidence type="ECO:0000313" key="2">
    <source>
        <dbReference type="Proteomes" id="UP000031397"/>
    </source>
</evidence>
<reference evidence="1 2" key="1">
    <citation type="submission" date="2014-06" db="EMBL/GenBank/DDBJ databases">
        <title>Functional and comparative genomic analyses of the Drosophila gut microbiota identify candidate symbiosis factors.</title>
        <authorList>
            <person name="Newell P.D."/>
            <person name="Chaston J.M."/>
            <person name="Douglas A.E."/>
        </authorList>
    </citation>
    <scope>NUCLEOTIDE SEQUENCE [LARGE SCALE GENOMIC DNA]</scope>
    <source>
        <strain evidence="1 2">DmCS_002</strain>
    </source>
</reference>
<name>A0A0C1M6S9_9LACO</name>
<protein>
    <submittedName>
        <fullName evidence="1">Uncharacterized protein</fullName>
    </submittedName>
</protein>
<dbReference type="EMBL" id="JOJZ01000013">
    <property type="protein sequence ID" value="KID41989.1"/>
    <property type="molecule type" value="Genomic_DNA"/>
</dbReference>
<gene>
    <name evidence="1" type="ORF">LfDm3_0657</name>
</gene>
<proteinExistence type="predicted"/>
<comment type="caution">
    <text evidence="1">The sequence shown here is derived from an EMBL/GenBank/DDBJ whole genome shotgun (WGS) entry which is preliminary data.</text>
</comment>
<dbReference type="Proteomes" id="UP000031397">
    <property type="component" value="Unassembled WGS sequence"/>
</dbReference>
<keyword evidence="2" id="KW-1185">Reference proteome</keyword>
<dbReference type="RefSeq" id="WP_039144089.1">
    <property type="nucleotide sequence ID" value="NZ_JOJZ01000013.1"/>
</dbReference>
<organism evidence="1 2">
    <name type="scientific">Fructilactobacillus fructivorans</name>
    <dbReference type="NCBI Taxonomy" id="1614"/>
    <lineage>
        <taxon>Bacteria</taxon>
        <taxon>Bacillati</taxon>
        <taxon>Bacillota</taxon>
        <taxon>Bacilli</taxon>
        <taxon>Lactobacillales</taxon>
        <taxon>Lactobacillaceae</taxon>
        <taxon>Fructilactobacillus</taxon>
    </lineage>
</organism>
<sequence length="114" mass="13417">MSKKKIERKQRQNIIIDMNDFIIKYAATMLGENKTNLAQQIYEAGKDDVKGLDKLFNDAGYGRKEQYENIAEGYVCNFYHVMPDQTKPEVDRLTKEAMNYLGSHADEFNRWREE</sequence>
<dbReference type="GeneID" id="74913326"/>